<reference evidence="2 3" key="1">
    <citation type="journal article" date="2024" name="Commun. Biol.">
        <title>Comparative genomic analysis of thermophilic fungi reveals convergent evolutionary adaptations and gene losses.</title>
        <authorList>
            <person name="Steindorff A.S."/>
            <person name="Aguilar-Pontes M.V."/>
            <person name="Robinson A.J."/>
            <person name="Andreopoulos B."/>
            <person name="LaButti K."/>
            <person name="Kuo A."/>
            <person name="Mondo S."/>
            <person name="Riley R."/>
            <person name="Otillar R."/>
            <person name="Haridas S."/>
            <person name="Lipzen A."/>
            <person name="Grimwood J."/>
            <person name="Schmutz J."/>
            <person name="Clum A."/>
            <person name="Reid I.D."/>
            <person name="Moisan M.C."/>
            <person name="Butler G."/>
            <person name="Nguyen T.T.M."/>
            <person name="Dewar K."/>
            <person name="Conant G."/>
            <person name="Drula E."/>
            <person name="Henrissat B."/>
            <person name="Hansel C."/>
            <person name="Singer S."/>
            <person name="Hutchinson M.I."/>
            <person name="de Vries R.P."/>
            <person name="Natvig D.O."/>
            <person name="Powell A.J."/>
            <person name="Tsang A."/>
            <person name="Grigoriev I.V."/>
        </authorList>
    </citation>
    <scope>NUCLEOTIDE SEQUENCE [LARGE SCALE GENOMIC DNA]</scope>
    <source>
        <strain evidence="2 3">ATCC 24622</strain>
    </source>
</reference>
<keyword evidence="1" id="KW-0732">Signal</keyword>
<organism evidence="2 3">
    <name type="scientific">Phialemonium thermophilum</name>
    <dbReference type="NCBI Taxonomy" id="223376"/>
    <lineage>
        <taxon>Eukaryota</taxon>
        <taxon>Fungi</taxon>
        <taxon>Dikarya</taxon>
        <taxon>Ascomycota</taxon>
        <taxon>Pezizomycotina</taxon>
        <taxon>Sordariomycetes</taxon>
        <taxon>Sordariomycetidae</taxon>
        <taxon>Cephalothecales</taxon>
        <taxon>Cephalothecaceae</taxon>
        <taxon>Phialemonium</taxon>
    </lineage>
</organism>
<feature type="chain" id="PRO_5045359539" description="HRQ family protein 2" evidence="1">
    <location>
        <begin position="23"/>
        <end position="360"/>
    </location>
</feature>
<sequence length="360" mass="40737">MASLSVLYFFAAFLLLARLLYGHRRCKNAQDTRRPLADAASEKPAAPRVQSLTSFDWETTEPLKFRPFKPVYHMTMGLQASLPEELVTIDSNYLKRVSDRRDVIREHPSTVMGFVPAGREAVQELYGFLVADYLPTRYPRMFRLSSEGGGKMDNLVTGVTVPTRCPEDPLQALRILGETVEDDLFLLRETEEGHLVVAFVCCHPSGFDPSTKLGKLLKDVHEPVPSYEKIGPSMERFFSRLEVGKNVKRLNWSVTTRTDLFTPSGTHVYRDETVTEDSEVDVENACLRVELQTLSRLPQTQAILFSFKTYLEPLREIKKEGLGPDLAEAIEGLKRGNAPGMWVYKGGVRWGRSICEYLRA</sequence>
<dbReference type="EMBL" id="JAZHXJ010000842">
    <property type="protein sequence ID" value="KAL1850176.1"/>
    <property type="molecule type" value="Genomic_DNA"/>
</dbReference>
<keyword evidence="3" id="KW-1185">Reference proteome</keyword>
<dbReference type="Proteomes" id="UP001586593">
    <property type="component" value="Unassembled WGS sequence"/>
</dbReference>
<name>A0ABR3W0M4_9PEZI</name>
<proteinExistence type="predicted"/>
<gene>
    <name evidence="2" type="ORF">VTK73DRAFT_9738</name>
</gene>
<dbReference type="InterPro" id="IPR021848">
    <property type="entry name" value="HODM_asu-like"/>
</dbReference>
<protein>
    <recommendedName>
        <fullName evidence="4">HRQ family protein 2</fullName>
    </recommendedName>
</protein>
<feature type="signal peptide" evidence="1">
    <location>
        <begin position="1"/>
        <end position="22"/>
    </location>
</feature>
<dbReference type="Pfam" id="PF11927">
    <property type="entry name" value="HODM_asu-like"/>
    <property type="match status" value="1"/>
</dbReference>
<evidence type="ECO:0008006" key="4">
    <source>
        <dbReference type="Google" id="ProtNLM"/>
    </source>
</evidence>
<evidence type="ECO:0000256" key="1">
    <source>
        <dbReference type="SAM" id="SignalP"/>
    </source>
</evidence>
<evidence type="ECO:0000313" key="2">
    <source>
        <dbReference type="EMBL" id="KAL1850176.1"/>
    </source>
</evidence>
<comment type="caution">
    <text evidence="2">The sequence shown here is derived from an EMBL/GenBank/DDBJ whole genome shotgun (WGS) entry which is preliminary data.</text>
</comment>
<accession>A0ABR3W0M4</accession>
<evidence type="ECO:0000313" key="3">
    <source>
        <dbReference type="Proteomes" id="UP001586593"/>
    </source>
</evidence>